<dbReference type="Gene3D" id="3.20.20.80">
    <property type="entry name" value="Glycosidases"/>
    <property type="match status" value="1"/>
</dbReference>
<accession>A0A069SW01</accession>
<feature type="domain" description="Glycoside hydrolase family 20 catalytic" evidence="7">
    <location>
        <begin position="148"/>
        <end position="490"/>
    </location>
</feature>
<evidence type="ECO:0000256" key="4">
    <source>
        <dbReference type="ARBA" id="ARBA00022801"/>
    </source>
</evidence>
<dbReference type="CDD" id="cd06563">
    <property type="entry name" value="GH20_chitobiase-like"/>
    <property type="match status" value="1"/>
</dbReference>
<evidence type="ECO:0000256" key="1">
    <source>
        <dbReference type="ARBA" id="ARBA00001231"/>
    </source>
</evidence>
<dbReference type="PANTHER" id="PTHR22600">
    <property type="entry name" value="BETA-HEXOSAMINIDASE"/>
    <property type="match status" value="1"/>
</dbReference>
<dbReference type="InterPro" id="IPR000421">
    <property type="entry name" value="FA58C"/>
</dbReference>
<dbReference type="PATRIC" id="fig|1339352.3.peg.402"/>
<evidence type="ECO:0000256" key="3">
    <source>
        <dbReference type="ARBA" id="ARBA00012663"/>
    </source>
</evidence>
<dbReference type="Gene3D" id="3.30.379.10">
    <property type="entry name" value="Chitobiase/beta-hexosaminidase domain 2-like"/>
    <property type="match status" value="1"/>
</dbReference>
<keyword evidence="5" id="KW-0326">Glycosidase</keyword>
<evidence type="ECO:0000259" key="9">
    <source>
        <dbReference type="Pfam" id="PF02838"/>
    </source>
</evidence>
<feature type="domain" description="F5/8 type C" evidence="8">
    <location>
        <begin position="557"/>
        <end position="669"/>
    </location>
</feature>
<feature type="domain" description="Beta-hexosaminidase bacterial type N-terminal" evidence="9">
    <location>
        <begin position="27"/>
        <end position="144"/>
    </location>
</feature>
<comment type="similarity">
    <text evidence="2">Belongs to the glycosyl hydrolase 20 family.</text>
</comment>
<dbReference type="EC" id="3.2.1.52" evidence="3"/>
<dbReference type="GO" id="GO:0016020">
    <property type="term" value="C:membrane"/>
    <property type="evidence" value="ECO:0007669"/>
    <property type="project" value="TreeGrafter"/>
</dbReference>
<gene>
    <name evidence="10" type="ORF">M099_0412</name>
</gene>
<evidence type="ECO:0000259" key="7">
    <source>
        <dbReference type="Pfam" id="PF00728"/>
    </source>
</evidence>
<name>A0A069SW01_PHOVU</name>
<dbReference type="PANTHER" id="PTHR22600:SF57">
    <property type="entry name" value="BETA-N-ACETYLHEXOSAMINIDASE"/>
    <property type="match status" value="1"/>
</dbReference>
<feature type="active site" description="Proton donor" evidence="6">
    <location>
        <position position="321"/>
    </location>
</feature>
<evidence type="ECO:0000256" key="5">
    <source>
        <dbReference type="ARBA" id="ARBA00023295"/>
    </source>
</evidence>
<dbReference type="SUPFAM" id="SSF55545">
    <property type="entry name" value="beta-N-acetylhexosaminidase-like domain"/>
    <property type="match status" value="1"/>
</dbReference>
<dbReference type="InterPro" id="IPR017853">
    <property type="entry name" value="GH"/>
</dbReference>
<organism evidence="10 11">
    <name type="scientific">Phocaeicola vulgatus str. 3975 RP4</name>
    <dbReference type="NCBI Taxonomy" id="1339352"/>
    <lineage>
        <taxon>Bacteria</taxon>
        <taxon>Pseudomonadati</taxon>
        <taxon>Bacteroidota</taxon>
        <taxon>Bacteroidia</taxon>
        <taxon>Bacteroidales</taxon>
        <taxon>Bacteroidaceae</taxon>
        <taxon>Phocaeicola</taxon>
    </lineage>
</organism>
<dbReference type="GO" id="GO:0005975">
    <property type="term" value="P:carbohydrate metabolic process"/>
    <property type="evidence" value="ECO:0007669"/>
    <property type="project" value="InterPro"/>
</dbReference>
<dbReference type="InterPro" id="IPR029018">
    <property type="entry name" value="Hex-like_dom2"/>
</dbReference>
<dbReference type="Pfam" id="PF00754">
    <property type="entry name" value="F5_F8_type_C"/>
    <property type="match status" value="1"/>
</dbReference>
<evidence type="ECO:0000313" key="11">
    <source>
        <dbReference type="Proteomes" id="UP000027661"/>
    </source>
</evidence>
<evidence type="ECO:0000313" key="10">
    <source>
        <dbReference type="EMBL" id="KDS56341.1"/>
    </source>
</evidence>
<proteinExistence type="inferred from homology"/>
<dbReference type="GeneID" id="5305095"/>
<evidence type="ECO:0000256" key="6">
    <source>
        <dbReference type="PIRSR" id="PIRSR625705-1"/>
    </source>
</evidence>
<evidence type="ECO:0000259" key="8">
    <source>
        <dbReference type="Pfam" id="PF00754"/>
    </source>
</evidence>
<dbReference type="GO" id="GO:0030203">
    <property type="term" value="P:glycosaminoglycan metabolic process"/>
    <property type="evidence" value="ECO:0007669"/>
    <property type="project" value="TreeGrafter"/>
</dbReference>
<dbReference type="Pfam" id="PF02838">
    <property type="entry name" value="Glyco_hydro_20b"/>
    <property type="match status" value="1"/>
</dbReference>
<comment type="catalytic activity">
    <reaction evidence="1">
        <text>Hydrolysis of terminal non-reducing N-acetyl-D-hexosamine residues in N-acetyl-beta-D-hexosaminides.</text>
        <dbReference type="EC" id="3.2.1.52"/>
    </reaction>
</comment>
<dbReference type="SUPFAM" id="SSF49785">
    <property type="entry name" value="Galactose-binding domain-like"/>
    <property type="match status" value="1"/>
</dbReference>
<dbReference type="Gene3D" id="2.60.120.260">
    <property type="entry name" value="Galactose-binding domain-like"/>
    <property type="match status" value="1"/>
</dbReference>
<dbReference type="RefSeq" id="WP_012056029.1">
    <property type="nucleotide sequence ID" value="NZ_JNHM01000005.1"/>
</dbReference>
<dbReference type="Pfam" id="PF00728">
    <property type="entry name" value="Glyco_hydro_20"/>
    <property type="match status" value="1"/>
</dbReference>
<dbReference type="EMBL" id="JNHM01000005">
    <property type="protein sequence ID" value="KDS56341.1"/>
    <property type="molecule type" value="Genomic_DNA"/>
</dbReference>
<dbReference type="Proteomes" id="UP000027661">
    <property type="component" value="Unassembled WGS sequence"/>
</dbReference>
<dbReference type="InterPro" id="IPR015882">
    <property type="entry name" value="HEX_bac_N"/>
</dbReference>
<evidence type="ECO:0000256" key="2">
    <source>
        <dbReference type="ARBA" id="ARBA00006285"/>
    </source>
</evidence>
<keyword evidence="4" id="KW-0378">Hydrolase</keyword>
<comment type="caution">
    <text evidence="10">The sequence shown here is derived from an EMBL/GenBank/DDBJ whole genome shotgun (WGS) entry which is preliminary data.</text>
</comment>
<dbReference type="GO" id="GO:0004563">
    <property type="term" value="F:beta-N-acetylhexosaminidase activity"/>
    <property type="evidence" value="ECO:0007669"/>
    <property type="project" value="UniProtKB-EC"/>
</dbReference>
<reference evidence="10 11" key="1">
    <citation type="submission" date="2014-04" db="EMBL/GenBank/DDBJ databases">
        <authorList>
            <person name="Sears C."/>
            <person name="Carroll K."/>
            <person name="Sack B.R."/>
            <person name="Qadri F."/>
            <person name="Myers L.L."/>
            <person name="Chung G.-T."/>
            <person name="Escheverria P."/>
            <person name="Fraser C.M."/>
            <person name="Sadzewicz L."/>
            <person name="Shefchek K.A."/>
            <person name="Tallon L."/>
            <person name="Das S.P."/>
            <person name="Daugherty S."/>
            <person name="Mongodin E.F."/>
        </authorList>
    </citation>
    <scope>NUCLEOTIDE SEQUENCE [LARGE SCALE GENOMIC DNA]</scope>
    <source>
        <strain evidence="10 11">3975 RP4</strain>
    </source>
</reference>
<dbReference type="InterPro" id="IPR025705">
    <property type="entry name" value="Beta_hexosaminidase_sua/sub"/>
</dbReference>
<sequence>MRRLIILAEVALGLLFASCTKEEQRTLSVIPAPLKVELQQEVFSLNSETGLYIDASEGDKKILEDYLVASSMNLKPVIAEEGHNVVLKQVAELPEVNSSEGYVLTVTPDQVLIRATSGAGLFYGVQTMLQMVDEKGLPAGVITDEPRFAYRGFMMDVSRHFFDKEFIKKQMDALAYYKLNRLHLHLTDAAGWRLEIKKYPRLTEFAAWREFPTWKEWWNNGRRYEEEGSKDAHGGYYTQDDIRELVAYAQERFITVIPEIEMPAHSEEVLTAYPELSCTHEPYKQADFCVGNEKTFEFLENVLTEVMELFPSEYIHIGGDEAGKASWPTCKLCQARMKKEGLKDVNELQSYLIHRIEVFLNAHGRKLLGWDEILEGGLAPNATVMSWRGTEGGMKAVDSGHMAIMSPGEFCYFDSYQDAPDSQPEAIGGYLPLSKVYSFNPVPDTLSADKVQLVYGVQANLFTEYIPTPEHAEMMIYPRILALAEVAWSAPSVKNYDDFHVRALKEVEALKAEGYHPFELKNEIGNRPGADQPVQHLAVGKKVAYGPDAAYYPGYSAGGDSALVDGVIGGWTYGDRRWQGFIDKKRMDVTIDMEKETEIHSVGADFMQVCGPEVFMPSEVIISVSNDGKEFTELKRMEHKVVKDDKVTFINFGWEGNAKARYIRYQASSGEFGGFLFTDEIVVK</sequence>
<dbReference type="AlphaFoldDB" id="A0A069SW01"/>
<dbReference type="InterPro" id="IPR015883">
    <property type="entry name" value="Glyco_hydro_20_cat"/>
</dbReference>
<dbReference type="InterPro" id="IPR008979">
    <property type="entry name" value="Galactose-bd-like_sf"/>
</dbReference>
<dbReference type="SUPFAM" id="SSF51445">
    <property type="entry name" value="(Trans)glycosidases"/>
    <property type="match status" value="1"/>
</dbReference>
<dbReference type="PRINTS" id="PR00738">
    <property type="entry name" value="GLHYDRLASE20"/>
</dbReference>
<protein>
    <recommendedName>
        <fullName evidence="3">beta-N-acetylhexosaminidase</fullName>
        <ecNumber evidence="3">3.2.1.52</ecNumber>
    </recommendedName>
</protein>